<organism evidence="1 2">
    <name type="scientific">Trichonephila inaurata madagascariensis</name>
    <dbReference type="NCBI Taxonomy" id="2747483"/>
    <lineage>
        <taxon>Eukaryota</taxon>
        <taxon>Metazoa</taxon>
        <taxon>Ecdysozoa</taxon>
        <taxon>Arthropoda</taxon>
        <taxon>Chelicerata</taxon>
        <taxon>Arachnida</taxon>
        <taxon>Araneae</taxon>
        <taxon>Araneomorphae</taxon>
        <taxon>Entelegynae</taxon>
        <taxon>Araneoidea</taxon>
        <taxon>Nephilidae</taxon>
        <taxon>Trichonephila</taxon>
        <taxon>Trichonephila inaurata</taxon>
    </lineage>
</organism>
<reference evidence="1" key="1">
    <citation type="submission" date="2020-08" db="EMBL/GenBank/DDBJ databases">
        <title>Multicomponent nature underlies the extraordinary mechanical properties of spider dragline silk.</title>
        <authorList>
            <person name="Kono N."/>
            <person name="Nakamura H."/>
            <person name="Mori M."/>
            <person name="Yoshida Y."/>
            <person name="Ohtoshi R."/>
            <person name="Malay A.D."/>
            <person name="Moran D.A.P."/>
            <person name="Tomita M."/>
            <person name="Numata K."/>
            <person name="Arakawa K."/>
        </authorList>
    </citation>
    <scope>NUCLEOTIDE SEQUENCE</scope>
</reference>
<keyword evidence="2" id="KW-1185">Reference proteome</keyword>
<comment type="caution">
    <text evidence="1">The sequence shown here is derived from an EMBL/GenBank/DDBJ whole genome shotgun (WGS) entry which is preliminary data.</text>
</comment>
<dbReference type="OrthoDB" id="6426807at2759"/>
<protein>
    <submittedName>
        <fullName evidence="1">Uncharacterized protein</fullName>
    </submittedName>
</protein>
<proteinExistence type="predicted"/>
<evidence type="ECO:0000313" key="2">
    <source>
        <dbReference type="Proteomes" id="UP000886998"/>
    </source>
</evidence>
<accession>A0A8X6Y623</accession>
<gene>
    <name evidence="1" type="primary">WH47_05036</name>
    <name evidence="1" type="ORF">TNIN_155151</name>
</gene>
<sequence>MNLCTPTYRKKFFQYRTIYEVMISGEMFRWPHTQNVNESFNSTTWRLAPKHLHSGLKIVELASYLARGLFNEGNSSLLMVMNEAGIVVRRKSFNYAEQMDNQCVSWQNRLEVHWNRKKVGKHCCKRKTKSMKKKDCCMVLESPINR</sequence>
<dbReference type="EMBL" id="BMAV01016232">
    <property type="protein sequence ID" value="GFY66745.1"/>
    <property type="molecule type" value="Genomic_DNA"/>
</dbReference>
<evidence type="ECO:0000313" key="1">
    <source>
        <dbReference type="EMBL" id="GFY66745.1"/>
    </source>
</evidence>
<name>A0A8X6Y623_9ARAC</name>
<dbReference type="AlphaFoldDB" id="A0A8X6Y623"/>
<dbReference type="Proteomes" id="UP000886998">
    <property type="component" value="Unassembled WGS sequence"/>
</dbReference>